<dbReference type="Gene3D" id="3.40.50.2300">
    <property type="match status" value="2"/>
</dbReference>
<comment type="subcellular location">
    <subcellularLocation>
        <location evidence="1">Cell membrane</location>
    </subcellularLocation>
</comment>
<keyword evidence="3" id="KW-0732">Signal</keyword>
<evidence type="ECO:0000256" key="5">
    <source>
        <dbReference type="ARBA" id="ARBA00023288"/>
    </source>
</evidence>
<dbReference type="InterPro" id="IPR050957">
    <property type="entry name" value="BMP_lipoprotein"/>
</dbReference>
<dbReference type="PANTHER" id="PTHR34296:SF2">
    <property type="entry name" value="ABC TRANSPORTER GUANOSINE-BINDING PROTEIN NUPN"/>
    <property type="match status" value="1"/>
</dbReference>
<evidence type="ECO:0000313" key="8">
    <source>
        <dbReference type="Proteomes" id="UP000076128"/>
    </source>
</evidence>
<protein>
    <submittedName>
        <fullName evidence="7">Basic membrane lipoprotein</fullName>
    </submittedName>
</protein>
<name>A0A159Z2B8_9RHOB</name>
<keyword evidence="2" id="KW-1003">Cell membrane</keyword>
<dbReference type="AlphaFoldDB" id="A0A159Z2B8"/>
<organism evidence="7 8">
    <name type="scientific">Frigidibacter mobilis</name>
    <dbReference type="NCBI Taxonomy" id="1335048"/>
    <lineage>
        <taxon>Bacteria</taxon>
        <taxon>Pseudomonadati</taxon>
        <taxon>Pseudomonadota</taxon>
        <taxon>Alphaproteobacteria</taxon>
        <taxon>Rhodobacterales</taxon>
        <taxon>Paracoccaceae</taxon>
        <taxon>Frigidibacter</taxon>
    </lineage>
</organism>
<dbReference type="PATRIC" id="fig|1335048.3.peg.1046"/>
<keyword evidence="8" id="KW-1185">Reference proteome</keyword>
<accession>A0A159Z2B8</accession>
<keyword evidence="4" id="KW-0472">Membrane</keyword>
<dbReference type="RefSeq" id="WP_066811122.1">
    <property type="nucleotide sequence ID" value="NZ_CP012661.1"/>
</dbReference>
<dbReference type="InterPro" id="IPR003760">
    <property type="entry name" value="PnrA-like"/>
</dbReference>
<dbReference type="Proteomes" id="UP000076128">
    <property type="component" value="Chromosome"/>
</dbReference>
<proteinExistence type="predicted"/>
<dbReference type="STRING" id="1335048.AKL17_1009"/>
<gene>
    <name evidence="7" type="ORF">AKL17_1009</name>
</gene>
<evidence type="ECO:0000256" key="4">
    <source>
        <dbReference type="ARBA" id="ARBA00023136"/>
    </source>
</evidence>
<keyword evidence="5 7" id="KW-0449">Lipoprotein</keyword>
<sequence>MRIGVLFVGELADRGFNASAFAGAKAAMEAGHRIEILSGIAYNPAEMTAAVERGLHGLDGLVFVGGQGDRVVPEIARRHPGKLFALVQGNHIAPNVASYDVLQEQSAFLGGYLAARMTQTGTVAHLSGHRVRPGLKGRAAFAGGVRHAAAGVRLLTAFCGTQDANDTTRRWADAQIAAGADILFTMLNGARDGAIEACAGRARQIGNALDWCRIRPDIFLASAEARIDLGVLQAITDMEAGALPAKVRAFGLSNGGAVHLTMGADVPAALVREIEELSGRIARGEVEVPESYDGPEFALEHDDA</sequence>
<evidence type="ECO:0000259" key="6">
    <source>
        <dbReference type="Pfam" id="PF02608"/>
    </source>
</evidence>
<feature type="domain" description="ABC transporter substrate-binding protein PnrA-like" evidence="6">
    <location>
        <begin position="2"/>
        <end position="211"/>
    </location>
</feature>
<evidence type="ECO:0000313" key="7">
    <source>
        <dbReference type="EMBL" id="AMY68268.1"/>
    </source>
</evidence>
<evidence type="ECO:0000256" key="3">
    <source>
        <dbReference type="ARBA" id="ARBA00022729"/>
    </source>
</evidence>
<evidence type="ECO:0000256" key="2">
    <source>
        <dbReference type="ARBA" id="ARBA00022475"/>
    </source>
</evidence>
<dbReference type="GO" id="GO:0005886">
    <property type="term" value="C:plasma membrane"/>
    <property type="evidence" value="ECO:0007669"/>
    <property type="project" value="UniProtKB-SubCell"/>
</dbReference>
<dbReference type="Pfam" id="PF02608">
    <property type="entry name" value="Bmp"/>
    <property type="match status" value="1"/>
</dbReference>
<dbReference type="KEGG" id="daa:AKL17_1009"/>
<dbReference type="EMBL" id="CP012661">
    <property type="protein sequence ID" value="AMY68268.1"/>
    <property type="molecule type" value="Genomic_DNA"/>
</dbReference>
<evidence type="ECO:0000256" key="1">
    <source>
        <dbReference type="ARBA" id="ARBA00004236"/>
    </source>
</evidence>
<reference evidence="7 8" key="1">
    <citation type="submission" date="2015-09" db="EMBL/GenBank/DDBJ databases">
        <title>Complete genome sequence of Defluviimonas alba cai42t isolated from an oilfield in Xinjiang.</title>
        <authorList>
            <person name="Geng S."/>
            <person name="Pan X."/>
            <person name="Wu X."/>
        </authorList>
    </citation>
    <scope>NUCLEOTIDE SEQUENCE [LARGE SCALE GENOMIC DNA]</scope>
    <source>
        <strain evidence="8">cai42</strain>
    </source>
</reference>
<dbReference type="PANTHER" id="PTHR34296">
    <property type="entry name" value="TRANSCRIPTIONAL ACTIVATOR PROTEIN MED"/>
    <property type="match status" value="1"/>
</dbReference>